<dbReference type="SUPFAM" id="SSF53756">
    <property type="entry name" value="UDP-Glycosyltransferase/glycogen phosphorylase"/>
    <property type="match status" value="1"/>
</dbReference>
<accession>A0A1C3X244</accession>
<dbReference type="InterPro" id="IPR013969">
    <property type="entry name" value="Oligosacch_biosynth_Alg14"/>
</dbReference>
<dbReference type="RefSeq" id="WP_225139932.1">
    <property type="nucleotide sequence ID" value="NZ_CP104173.1"/>
</dbReference>
<reference evidence="1 2" key="1">
    <citation type="submission" date="2016-08" db="EMBL/GenBank/DDBJ databases">
        <authorList>
            <person name="Seilhamer J.J."/>
        </authorList>
    </citation>
    <scope>NUCLEOTIDE SEQUENCE [LARGE SCALE GENOMIC DNA]</scope>
    <source>
        <strain evidence="1 2">CCBAU 10071</strain>
    </source>
</reference>
<sequence length="171" mass="19202">MLLSPVFHRKTLLKNNTPRSPGTRPKLLAVSSGGGHWVQLLRIKPAFEHCEVTFVTVHDSYQAQVPDHKFYLVNDANRLTKIALLKAARRMAWIVWNERPDIVVSTGAAPGYLALRFGQMMGARTIWLDSIANIEQLSMSGDRIGHCADLWLTQWPHLARPEGPHYTGAVL</sequence>
<protein>
    <submittedName>
        <fullName evidence="1">Oligosaccharide biosynthesis protein Alg14 like</fullName>
    </submittedName>
</protein>
<dbReference type="Pfam" id="PF08660">
    <property type="entry name" value="Alg14"/>
    <property type="match status" value="1"/>
</dbReference>
<dbReference type="Proteomes" id="UP000183174">
    <property type="component" value="Unassembled WGS sequence"/>
</dbReference>
<dbReference type="Gene3D" id="3.40.50.2000">
    <property type="entry name" value="Glycogen Phosphorylase B"/>
    <property type="match status" value="1"/>
</dbReference>
<name>A0A1C3X244_9BRAD</name>
<evidence type="ECO:0000313" key="2">
    <source>
        <dbReference type="Proteomes" id="UP000183174"/>
    </source>
</evidence>
<proteinExistence type="predicted"/>
<dbReference type="AlphaFoldDB" id="A0A1C3X244"/>
<dbReference type="GO" id="GO:0006488">
    <property type="term" value="P:dolichol-linked oligosaccharide biosynthetic process"/>
    <property type="evidence" value="ECO:0007669"/>
    <property type="project" value="InterPro"/>
</dbReference>
<dbReference type="EMBL" id="FMAE01000008">
    <property type="protein sequence ID" value="SCB46332.1"/>
    <property type="molecule type" value="Genomic_DNA"/>
</dbReference>
<gene>
    <name evidence="1" type="ORF">GA0061099_1008351</name>
</gene>
<evidence type="ECO:0000313" key="1">
    <source>
        <dbReference type="EMBL" id="SCB46332.1"/>
    </source>
</evidence>
<organism evidence="1 2">
    <name type="scientific">Bradyrhizobium yuanmingense</name>
    <dbReference type="NCBI Taxonomy" id="108015"/>
    <lineage>
        <taxon>Bacteria</taxon>
        <taxon>Pseudomonadati</taxon>
        <taxon>Pseudomonadota</taxon>
        <taxon>Alphaproteobacteria</taxon>
        <taxon>Hyphomicrobiales</taxon>
        <taxon>Nitrobacteraceae</taxon>
        <taxon>Bradyrhizobium</taxon>
    </lineage>
</organism>
<dbReference type="GeneID" id="93177987"/>